<feature type="domain" description="Response regulatory" evidence="3">
    <location>
        <begin position="3"/>
        <end position="119"/>
    </location>
</feature>
<gene>
    <name evidence="4" type="primary">divK_1</name>
    <name evidence="4" type="ORF">CI1B_02550</name>
</gene>
<keyword evidence="5" id="KW-1185">Reference proteome</keyword>
<dbReference type="AlphaFoldDB" id="A0A508SVN4"/>
<proteinExistence type="predicted"/>
<dbReference type="SUPFAM" id="SSF52172">
    <property type="entry name" value="CheY-like"/>
    <property type="match status" value="1"/>
</dbReference>
<protein>
    <submittedName>
        <fullName evidence="4">Polar-differentiation response regulator DivK</fullName>
    </submittedName>
</protein>
<evidence type="ECO:0000259" key="3">
    <source>
        <dbReference type="PROSITE" id="PS50110"/>
    </source>
</evidence>
<sequence>MTKVLYVEDNEDNVYVVKSRLTRKGYTVLVASDGAQGVAMAATEQPEVILMDMSLPVLDGWEATRRIKAGAGTRHIPVIALTAHAMTGDREQALDAGCDDFDTKPVEIARLIEKIQALVTKGRVS</sequence>
<name>A0A508SVN4_9BRAD</name>
<dbReference type="PROSITE" id="PS50110">
    <property type="entry name" value="RESPONSE_REGULATORY"/>
    <property type="match status" value="1"/>
</dbReference>
<dbReference type="InterPro" id="IPR011006">
    <property type="entry name" value="CheY-like_superfamily"/>
</dbReference>
<comment type="caution">
    <text evidence="4">The sequence shown here is derived from an EMBL/GenBank/DDBJ whole genome shotgun (WGS) entry which is preliminary data.</text>
</comment>
<dbReference type="Proteomes" id="UP000328092">
    <property type="component" value="Unassembled WGS sequence"/>
</dbReference>
<dbReference type="RefSeq" id="WP_139857081.1">
    <property type="nucleotide sequence ID" value="NZ_CAADFC020000004.1"/>
</dbReference>
<dbReference type="SMART" id="SM00448">
    <property type="entry name" value="REC"/>
    <property type="match status" value="1"/>
</dbReference>
<dbReference type="Pfam" id="PF00072">
    <property type="entry name" value="Response_reg"/>
    <property type="match status" value="1"/>
</dbReference>
<dbReference type="InterPro" id="IPR001789">
    <property type="entry name" value="Sig_transdc_resp-reg_receiver"/>
</dbReference>
<dbReference type="PANTHER" id="PTHR45339">
    <property type="entry name" value="HYBRID SIGNAL TRANSDUCTION HISTIDINE KINASE J"/>
    <property type="match status" value="1"/>
</dbReference>
<dbReference type="GO" id="GO:0000160">
    <property type="term" value="P:phosphorelay signal transduction system"/>
    <property type="evidence" value="ECO:0007669"/>
    <property type="project" value="InterPro"/>
</dbReference>
<evidence type="ECO:0000256" key="2">
    <source>
        <dbReference type="PROSITE-ProRule" id="PRU00169"/>
    </source>
</evidence>
<organism evidence="4 5">
    <name type="scientific">Bradyrhizobium ivorense</name>
    <dbReference type="NCBI Taxonomy" id="2511166"/>
    <lineage>
        <taxon>Bacteria</taxon>
        <taxon>Pseudomonadati</taxon>
        <taxon>Pseudomonadota</taxon>
        <taxon>Alphaproteobacteria</taxon>
        <taxon>Hyphomicrobiales</taxon>
        <taxon>Nitrobacteraceae</taxon>
        <taxon>Bradyrhizobium</taxon>
    </lineage>
</organism>
<evidence type="ECO:0000313" key="4">
    <source>
        <dbReference type="EMBL" id="VIO65158.1"/>
    </source>
</evidence>
<dbReference type="OrthoDB" id="9801602at2"/>
<reference evidence="4" key="1">
    <citation type="submission" date="2019-02" db="EMBL/GenBank/DDBJ databases">
        <authorList>
            <person name="Pothier F.J."/>
        </authorList>
    </citation>
    <scope>NUCLEOTIDE SEQUENCE</scope>
    <source>
        <strain evidence="4">CI-1B</strain>
    </source>
</reference>
<evidence type="ECO:0000313" key="5">
    <source>
        <dbReference type="Proteomes" id="UP000328092"/>
    </source>
</evidence>
<dbReference type="PANTHER" id="PTHR45339:SF3">
    <property type="entry name" value="HISTIDINE KINASE"/>
    <property type="match status" value="1"/>
</dbReference>
<dbReference type="Gene3D" id="3.40.50.2300">
    <property type="match status" value="1"/>
</dbReference>
<evidence type="ECO:0000256" key="1">
    <source>
        <dbReference type="ARBA" id="ARBA00022553"/>
    </source>
</evidence>
<keyword evidence="1 2" id="KW-0597">Phosphoprotein</keyword>
<dbReference type="EMBL" id="CAADFC020000004">
    <property type="protein sequence ID" value="VIO65158.1"/>
    <property type="molecule type" value="Genomic_DNA"/>
</dbReference>
<accession>A0A508SVN4</accession>
<feature type="modified residue" description="4-aspartylphosphate" evidence="2">
    <location>
        <position position="52"/>
    </location>
</feature>